<evidence type="ECO:0000259" key="1">
    <source>
        <dbReference type="Pfam" id="PF00535"/>
    </source>
</evidence>
<dbReference type="PANTHER" id="PTHR43646">
    <property type="entry name" value="GLYCOSYLTRANSFERASE"/>
    <property type="match status" value="1"/>
</dbReference>
<dbReference type="PANTHER" id="PTHR43646:SF6">
    <property type="entry name" value="PRE-MYCOFACTOCIN GLYCOSYLTRANSFERASE"/>
    <property type="match status" value="1"/>
</dbReference>
<protein>
    <recommendedName>
        <fullName evidence="1">Glycosyltransferase 2-like domain-containing protein</fullName>
    </recommendedName>
</protein>
<accession>A0ABP3YU50</accession>
<name>A0ABP3YU50_9PSEU</name>
<dbReference type="Gene3D" id="3.90.550.10">
    <property type="entry name" value="Spore Coat Polysaccharide Biosynthesis Protein SpsA, Chain A"/>
    <property type="match status" value="1"/>
</dbReference>
<dbReference type="RefSeq" id="WP_343946598.1">
    <property type="nucleotide sequence ID" value="NZ_BAAAHP010000299.1"/>
</dbReference>
<evidence type="ECO:0000313" key="3">
    <source>
        <dbReference type="Proteomes" id="UP001499967"/>
    </source>
</evidence>
<evidence type="ECO:0000313" key="2">
    <source>
        <dbReference type="EMBL" id="GAA0906529.1"/>
    </source>
</evidence>
<dbReference type="EMBL" id="BAAAHP010000299">
    <property type="protein sequence ID" value="GAA0906529.1"/>
    <property type="molecule type" value="Genomic_DNA"/>
</dbReference>
<dbReference type="InterPro" id="IPR029044">
    <property type="entry name" value="Nucleotide-diphossugar_trans"/>
</dbReference>
<comment type="caution">
    <text evidence="2">The sequence shown here is derived from an EMBL/GenBank/DDBJ whole genome shotgun (WGS) entry which is preliminary data.</text>
</comment>
<feature type="domain" description="Glycosyltransferase 2-like" evidence="1">
    <location>
        <begin position="53"/>
        <end position="106"/>
    </location>
</feature>
<dbReference type="InterPro" id="IPR001173">
    <property type="entry name" value="Glyco_trans_2-like"/>
</dbReference>
<gene>
    <name evidence="2" type="ORF">GCM10009559_74940</name>
</gene>
<dbReference type="Proteomes" id="UP001499967">
    <property type="component" value="Unassembled WGS sequence"/>
</dbReference>
<organism evidence="2 3">
    <name type="scientific">Pseudonocardia zijingensis</name>
    <dbReference type="NCBI Taxonomy" id="153376"/>
    <lineage>
        <taxon>Bacteria</taxon>
        <taxon>Bacillati</taxon>
        <taxon>Actinomycetota</taxon>
        <taxon>Actinomycetes</taxon>
        <taxon>Pseudonocardiales</taxon>
        <taxon>Pseudonocardiaceae</taxon>
        <taxon>Pseudonocardia</taxon>
    </lineage>
</organism>
<proteinExistence type="predicted"/>
<keyword evidence="3" id="KW-1185">Reference proteome</keyword>
<dbReference type="SUPFAM" id="SSF53448">
    <property type="entry name" value="Nucleotide-diphospho-sugar transferases"/>
    <property type="match status" value="1"/>
</dbReference>
<sequence length="310" mass="32451">MIMLSVVVPATDAPPTLPACRAALHRAVAALEAAGGAAEVVVVDAPAFQPVCAARNSGARRASGDVVVFVDADVEVHPDALVRIAAAFGDPALTALFGSYDDSPSRGGPVAAFRNLLHHHVHQHAGGPAQTFWSGLGAVRRQAFLDAGGFDEQRYPVPSVEDIDLGARLVAAGARIELDPRTQGTHLKAWTLRSMVVTDFARRGVPWVALQLRHGRAGSTALNLGWRHRASALACVVGVGALLVRRPAAAGAALAALLGLNHGFYRLLARRRGPGEALLGVGLHAVHHLTAVASVPFGVARHLRDRRNDG</sequence>
<reference evidence="3" key="1">
    <citation type="journal article" date="2019" name="Int. J. Syst. Evol. Microbiol.">
        <title>The Global Catalogue of Microorganisms (GCM) 10K type strain sequencing project: providing services to taxonomists for standard genome sequencing and annotation.</title>
        <authorList>
            <consortium name="The Broad Institute Genomics Platform"/>
            <consortium name="The Broad Institute Genome Sequencing Center for Infectious Disease"/>
            <person name="Wu L."/>
            <person name="Ma J."/>
        </authorList>
    </citation>
    <scope>NUCLEOTIDE SEQUENCE [LARGE SCALE GENOMIC DNA]</scope>
    <source>
        <strain evidence="3">JCM 11117</strain>
    </source>
</reference>
<dbReference type="Pfam" id="PF00535">
    <property type="entry name" value="Glycos_transf_2"/>
    <property type="match status" value="1"/>
</dbReference>